<comment type="caution">
    <text evidence="2">The sequence shown here is derived from an EMBL/GenBank/DDBJ whole genome shotgun (WGS) entry which is preliminary data.</text>
</comment>
<dbReference type="Proteomes" id="UP000823046">
    <property type="component" value="Unassembled WGS sequence"/>
</dbReference>
<evidence type="ECO:0000313" key="3">
    <source>
        <dbReference type="Proteomes" id="UP000823046"/>
    </source>
</evidence>
<organism evidence="2 3">
    <name type="scientific">Cardiosporidium cionae</name>
    <dbReference type="NCBI Taxonomy" id="476202"/>
    <lineage>
        <taxon>Eukaryota</taxon>
        <taxon>Sar</taxon>
        <taxon>Alveolata</taxon>
        <taxon>Apicomplexa</taxon>
        <taxon>Aconoidasida</taxon>
        <taxon>Nephromycida</taxon>
        <taxon>Cardiosporidium</taxon>
    </lineage>
</organism>
<accession>A0ABQ7JF92</accession>
<dbReference type="SUPFAM" id="SSF52540">
    <property type="entry name" value="P-loop containing nucleoside triphosphate hydrolases"/>
    <property type="match status" value="1"/>
</dbReference>
<protein>
    <recommendedName>
        <fullName evidence="4">Origin recognition complex subunit 4</fullName>
    </recommendedName>
</protein>
<dbReference type="Gene3D" id="3.40.50.300">
    <property type="entry name" value="P-loop containing nucleotide triphosphate hydrolases"/>
    <property type="match status" value="1"/>
</dbReference>
<reference evidence="2 3" key="1">
    <citation type="journal article" date="2020" name="bioRxiv">
        <title>Metabolic contributions of an alphaproteobacterial endosymbiont in the apicomplexan Cardiosporidium cionae.</title>
        <authorList>
            <person name="Hunter E.S."/>
            <person name="Paight C.J."/>
            <person name="Lane C.E."/>
        </authorList>
    </citation>
    <scope>NUCLEOTIDE SEQUENCE [LARGE SCALE GENOMIC DNA]</scope>
    <source>
        <strain evidence="2">ESH_2018</strain>
    </source>
</reference>
<dbReference type="EMBL" id="JADAQX010000035">
    <property type="protein sequence ID" value="KAF8822633.1"/>
    <property type="molecule type" value="Genomic_DNA"/>
</dbReference>
<dbReference type="InterPro" id="IPR027417">
    <property type="entry name" value="P-loop_NTPase"/>
</dbReference>
<sequence length="612" mass="69155">MSTPTPQSFPSAKIVLTRIIRSRLAACLDPFATHPLSAPIQACPNVTGDNANDLSSRKDKNSNTTALPFNEAVTALIRFLNDVRTAESVPPSLCFLGPPAAGKTKALFLALRSYIPTTDDPMISTVDSEISSIQPCALDVINEPRSLVVVYVPCNLFDLTAIDDAGLRFIVQHLRTYLKSKSLQTQDYSARSSVTALRSLLDVVKRNRKVALIVLDNFEVLCKPVSTFYPQQTLLYTLLDLQHRSLPVCTLAISSTLHVFDFLEKRIRSRFSFRRLFISSPIQYETISKCIQAFLSVNQAELTSKENLVLLAQDEVPLLKHFLDHYSTWVQSLLNDVNLQLSWKECLVHGKDFSWFCSHAFELFLQRIVLEDTLSLTILQDLLARGAIESNKNKKMMNTNSSLMADPPRTPSRRKSSDAMQEHRLEKEARASVSSRTRSNVRKFEDTCQSNEISVPPIESSVRSLDASPLFQYPSLSKELQTKKKLLTELGRTDHLVLCALYRLHRRKVMPKNLARIKEEIRLFNGQYQGKRASVNLSSVRRAYFRLLDMGIVMVSKNVPCNAASSEMMADTLEELTTCKFQDYSLYGSTLKELHVETQLEKWALQEVTFTT</sequence>
<name>A0ABQ7JF92_9APIC</name>
<evidence type="ECO:0000313" key="2">
    <source>
        <dbReference type="EMBL" id="KAF8822633.1"/>
    </source>
</evidence>
<keyword evidence="3" id="KW-1185">Reference proteome</keyword>
<dbReference type="PANTHER" id="PTHR12087:SF0">
    <property type="entry name" value="ORIGIN RECOGNITION COMPLEX SUBUNIT 4"/>
    <property type="match status" value="1"/>
</dbReference>
<evidence type="ECO:0000256" key="1">
    <source>
        <dbReference type="SAM" id="MobiDB-lite"/>
    </source>
</evidence>
<proteinExistence type="predicted"/>
<evidence type="ECO:0008006" key="4">
    <source>
        <dbReference type="Google" id="ProtNLM"/>
    </source>
</evidence>
<dbReference type="PANTHER" id="PTHR12087">
    <property type="entry name" value="ORIGIN RECOGNITION COMPLEX SUBUNIT 4"/>
    <property type="match status" value="1"/>
</dbReference>
<dbReference type="InterPro" id="IPR016527">
    <property type="entry name" value="ORC4"/>
</dbReference>
<gene>
    <name evidence="2" type="ORF">IE077_003229</name>
</gene>
<feature type="compositionally biased region" description="Basic and acidic residues" evidence="1">
    <location>
        <begin position="415"/>
        <end position="430"/>
    </location>
</feature>
<feature type="region of interest" description="Disordered" evidence="1">
    <location>
        <begin position="394"/>
        <end position="441"/>
    </location>
</feature>